<evidence type="ECO:0000256" key="4">
    <source>
        <dbReference type="ARBA" id="ARBA00008883"/>
    </source>
</evidence>
<evidence type="ECO:0000313" key="22">
    <source>
        <dbReference type="EMBL" id="MCC0178373.1"/>
    </source>
</evidence>
<keyword evidence="10" id="KW-0547">Nucleotide-binding</keyword>
<evidence type="ECO:0000256" key="14">
    <source>
        <dbReference type="ARBA" id="ARBA00023136"/>
    </source>
</evidence>
<dbReference type="InterPro" id="IPR025669">
    <property type="entry name" value="AAA_dom"/>
</dbReference>
<evidence type="ECO:0000256" key="1">
    <source>
        <dbReference type="ARBA" id="ARBA00004429"/>
    </source>
</evidence>
<dbReference type="Pfam" id="PF13614">
    <property type="entry name" value="AAA_31"/>
    <property type="match status" value="1"/>
</dbReference>
<comment type="caution">
    <text evidence="22">The sequence shown here is derived from an EMBL/GenBank/DDBJ whole genome shotgun (WGS) entry which is preliminary data.</text>
</comment>
<keyword evidence="14 19" id="KW-0472">Membrane</keyword>
<reference evidence="22" key="1">
    <citation type="journal article" date="2021" name="Antonie Van Leeuwenhoek">
        <title>Draft genome and description of Waterburya agarophytonicola gen. nov. sp. nov. (Pleurocapsales, Cyanobacteria): a seaweed symbiont.</title>
        <authorList>
            <person name="Bonthond G."/>
            <person name="Shalygin S."/>
            <person name="Bayer T."/>
            <person name="Weinberger F."/>
        </authorList>
    </citation>
    <scope>NUCLEOTIDE SEQUENCE</scope>
    <source>
        <strain evidence="22">KI4</strain>
    </source>
</reference>
<feature type="coiled-coil region" evidence="17">
    <location>
        <begin position="210"/>
        <end position="237"/>
    </location>
</feature>
<evidence type="ECO:0000259" key="21">
    <source>
        <dbReference type="Pfam" id="PF13614"/>
    </source>
</evidence>
<keyword evidence="13 19" id="KW-1133">Transmembrane helix</keyword>
<feature type="transmembrane region" description="Helical" evidence="19">
    <location>
        <begin position="64"/>
        <end position="83"/>
    </location>
</feature>
<evidence type="ECO:0000256" key="2">
    <source>
        <dbReference type="ARBA" id="ARBA00006683"/>
    </source>
</evidence>
<dbReference type="Pfam" id="PF02706">
    <property type="entry name" value="Wzz"/>
    <property type="match status" value="1"/>
</dbReference>
<dbReference type="AlphaFoldDB" id="A0A964BTS1"/>
<evidence type="ECO:0000256" key="13">
    <source>
        <dbReference type="ARBA" id="ARBA00022989"/>
    </source>
</evidence>
<dbReference type="Gene3D" id="3.40.50.300">
    <property type="entry name" value="P-loop containing nucleotide triphosphate hydrolases"/>
    <property type="match status" value="1"/>
</dbReference>
<evidence type="ECO:0000256" key="11">
    <source>
        <dbReference type="ARBA" id="ARBA00022777"/>
    </source>
</evidence>
<evidence type="ECO:0000256" key="10">
    <source>
        <dbReference type="ARBA" id="ARBA00022741"/>
    </source>
</evidence>
<dbReference type="GO" id="GO:0005886">
    <property type="term" value="C:plasma membrane"/>
    <property type="evidence" value="ECO:0007669"/>
    <property type="project" value="UniProtKB-SubCell"/>
</dbReference>
<evidence type="ECO:0000256" key="19">
    <source>
        <dbReference type="SAM" id="Phobius"/>
    </source>
</evidence>
<dbReference type="RefSeq" id="WP_229641442.1">
    <property type="nucleotide sequence ID" value="NZ_JADWDC010000041.1"/>
</dbReference>
<comment type="similarity">
    <text evidence="4">Belongs to the etk/wzc family.</text>
</comment>
<name>A0A964BTS1_9CYAN</name>
<dbReference type="PANTHER" id="PTHR32309">
    <property type="entry name" value="TYROSINE-PROTEIN KINASE"/>
    <property type="match status" value="1"/>
</dbReference>
<keyword evidence="9 19" id="KW-0812">Transmembrane</keyword>
<proteinExistence type="inferred from homology"/>
<keyword evidence="17" id="KW-0175">Coiled coil</keyword>
<keyword evidence="6" id="KW-1003">Cell membrane</keyword>
<evidence type="ECO:0000256" key="17">
    <source>
        <dbReference type="SAM" id="Coils"/>
    </source>
</evidence>
<evidence type="ECO:0000256" key="7">
    <source>
        <dbReference type="ARBA" id="ARBA00022519"/>
    </source>
</evidence>
<feature type="domain" description="AAA" evidence="21">
    <location>
        <begin position="609"/>
        <end position="739"/>
    </location>
</feature>
<keyword evidence="8 22" id="KW-0808">Transferase</keyword>
<keyword evidence="7" id="KW-0997">Cell inner membrane</keyword>
<feature type="region of interest" description="Disordered" evidence="18">
    <location>
        <begin position="1"/>
        <end position="28"/>
    </location>
</feature>
<evidence type="ECO:0000259" key="20">
    <source>
        <dbReference type="Pfam" id="PF02706"/>
    </source>
</evidence>
<dbReference type="EC" id="2.7.10.2" evidence="5"/>
<evidence type="ECO:0000313" key="23">
    <source>
        <dbReference type="Proteomes" id="UP000729733"/>
    </source>
</evidence>
<organism evidence="22 23">
    <name type="scientific">Waterburya agarophytonicola KI4</name>
    <dbReference type="NCBI Taxonomy" id="2874699"/>
    <lineage>
        <taxon>Bacteria</taxon>
        <taxon>Bacillati</taxon>
        <taxon>Cyanobacteriota</taxon>
        <taxon>Cyanophyceae</taxon>
        <taxon>Pleurocapsales</taxon>
        <taxon>Hyellaceae</taxon>
        <taxon>Waterburya</taxon>
        <taxon>Waterburya agarophytonicola</taxon>
    </lineage>
</organism>
<dbReference type="PANTHER" id="PTHR32309:SF13">
    <property type="entry name" value="FERRIC ENTEROBACTIN TRANSPORT PROTEIN FEPE"/>
    <property type="match status" value="1"/>
</dbReference>
<evidence type="ECO:0000256" key="18">
    <source>
        <dbReference type="SAM" id="MobiDB-lite"/>
    </source>
</evidence>
<dbReference type="EMBL" id="JADWDC010000041">
    <property type="protein sequence ID" value="MCC0178373.1"/>
    <property type="molecule type" value="Genomic_DNA"/>
</dbReference>
<keyword evidence="11" id="KW-0418">Kinase</keyword>
<keyword evidence="12" id="KW-0067">ATP-binding</keyword>
<evidence type="ECO:0000256" key="9">
    <source>
        <dbReference type="ARBA" id="ARBA00022692"/>
    </source>
</evidence>
<evidence type="ECO:0000256" key="8">
    <source>
        <dbReference type="ARBA" id="ARBA00022679"/>
    </source>
</evidence>
<dbReference type="SUPFAM" id="SSF52540">
    <property type="entry name" value="P-loop containing nucleoside triphosphate hydrolases"/>
    <property type="match status" value="1"/>
</dbReference>
<feature type="coiled-coil region" evidence="17">
    <location>
        <begin position="372"/>
        <end position="423"/>
    </location>
</feature>
<dbReference type="CDD" id="cd05387">
    <property type="entry name" value="BY-kinase"/>
    <property type="match status" value="1"/>
</dbReference>
<dbReference type="InterPro" id="IPR027417">
    <property type="entry name" value="P-loop_NTPase"/>
</dbReference>
<keyword evidence="15" id="KW-0829">Tyrosine-protein kinase</keyword>
<sequence>MPDRSSDRSAYPPVINGNGNRIGDKNGNDGYLYSPPVVNQVVSSEVDGDGLDLRQLASIVKHRLRLIGAVAFGVTTAVALITYNQEPLYQGKFQLLVEPLAEEQEDPLSLLQQDFGGLDYDSQIEVLQSPHVLDPIVENLQSKYPELEYKELIKPKKQPLRIKQVDQTKILEVSYVDEDPQKIQYVLDNLSEAYLRYSLEERRVEVKQGLDFVESQLPEVRNRVDDLQGRVQKFRQQYNLLNPEKQAEILANKQVDFEQNYFATQSELKETRSLYALLQKQLGLQPQQALAASYLSESPRYQNLLNELQKVEVELAQESARFLPSNPIVQNLEEKKNKLLILLQQEAGGILGDNLANSVENTPNLTSPSSLRLELNQQYIQAANKIEILEIRQQALGEAMSQLEDLTKQMPIIARQYTDLKRELTVATESLTRFLTAQEELQLKGAQQALPWQTIAQPIVTERPISPNPPRNLALGLVSGVLLGLGAALLAERLDPVFHSSEELKESINLPILGLIPVQKDLKPLDELETSPKKEKLNLPQLQIGNTTLNLNNSPKPESTSTTINSKQKWYGASPFLEAFRSLNTNIKLLGSDTSIRSFVISSSIPSEGKSTISCHLAQAAAAMGQKVLLIDADLRRPQVHRWIGVENEEGLSNVLATGLDIEEAIVKVPQWENLSVVTAGDIPPDPTRLLASQKMHTLMERLKSSRKYDLIIYDTPPILGFADGRILSTRTNGVVLVVRIGKTDRSLLKQNIDNIRMSNVPVLGVIANQVNRSSNSYHYYSHYYSEAERK</sequence>
<dbReference type="GO" id="GO:0004715">
    <property type="term" value="F:non-membrane spanning protein tyrosine kinase activity"/>
    <property type="evidence" value="ECO:0007669"/>
    <property type="project" value="UniProtKB-EC"/>
</dbReference>
<accession>A0A964BTS1</accession>
<dbReference type="NCBIfam" id="TIGR01007">
    <property type="entry name" value="eps_fam"/>
    <property type="match status" value="1"/>
</dbReference>
<dbReference type="InterPro" id="IPR003856">
    <property type="entry name" value="LPS_length_determ_N"/>
</dbReference>
<evidence type="ECO:0000256" key="6">
    <source>
        <dbReference type="ARBA" id="ARBA00022475"/>
    </source>
</evidence>
<protein>
    <recommendedName>
        <fullName evidence="5">non-specific protein-tyrosine kinase</fullName>
        <ecNumber evidence="5">2.7.10.2</ecNumber>
    </recommendedName>
</protein>
<evidence type="ECO:0000256" key="15">
    <source>
        <dbReference type="ARBA" id="ARBA00023137"/>
    </source>
</evidence>
<dbReference type="InterPro" id="IPR005702">
    <property type="entry name" value="Wzc-like_C"/>
</dbReference>
<evidence type="ECO:0000256" key="3">
    <source>
        <dbReference type="ARBA" id="ARBA00007316"/>
    </source>
</evidence>
<dbReference type="InterPro" id="IPR050445">
    <property type="entry name" value="Bact_polysacc_biosynth/exp"/>
</dbReference>
<comment type="subcellular location">
    <subcellularLocation>
        <location evidence="1">Cell inner membrane</location>
        <topology evidence="1">Multi-pass membrane protein</topology>
    </subcellularLocation>
</comment>
<comment type="similarity">
    <text evidence="3">Belongs to the CpsD/CapB family.</text>
</comment>
<keyword evidence="23" id="KW-1185">Reference proteome</keyword>
<evidence type="ECO:0000256" key="5">
    <source>
        <dbReference type="ARBA" id="ARBA00011903"/>
    </source>
</evidence>
<gene>
    <name evidence="22" type="ORF">I4641_15435</name>
</gene>
<dbReference type="Proteomes" id="UP000729733">
    <property type="component" value="Unassembled WGS sequence"/>
</dbReference>
<comment type="similarity">
    <text evidence="2">Belongs to the CpsC/CapA family.</text>
</comment>
<evidence type="ECO:0000256" key="12">
    <source>
        <dbReference type="ARBA" id="ARBA00022840"/>
    </source>
</evidence>
<evidence type="ECO:0000256" key="16">
    <source>
        <dbReference type="ARBA" id="ARBA00051245"/>
    </source>
</evidence>
<feature type="domain" description="Polysaccharide chain length determinant N-terminal" evidence="20">
    <location>
        <begin position="50"/>
        <end position="139"/>
    </location>
</feature>
<dbReference type="GO" id="GO:0005524">
    <property type="term" value="F:ATP binding"/>
    <property type="evidence" value="ECO:0007669"/>
    <property type="project" value="UniProtKB-KW"/>
</dbReference>
<comment type="catalytic activity">
    <reaction evidence="16">
        <text>L-tyrosyl-[protein] + ATP = O-phospho-L-tyrosyl-[protein] + ADP + H(+)</text>
        <dbReference type="Rhea" id="RHEA:10596"/>
        <dbReference type="Rhea" id="RHEA-COMP:10136"/>
        <dbReference type="Rhea" id="RHEA-COMP:20101"/>
        <dbReference type="ChEBI" id="CHEBI:15378"/>
        <dbReference type="ChEBI" id="CHEBI:30616"/>
        <dbReference type="ChEBI" id="CHEBI:46858"/>
        <dbReference type="ChEBI" id="CHEBI:61978"/>
        <dbReference type="ChEBI" id="CHEBI:456216"/>
        <dbReference type="EC" id="2.7.10.2"/>
    </reaction>
</comment>